<organism evidence="2 3">
    <name type="scientific">Corchorus capsularis</name>
    <name type="common">Jute</name>
    <dbReference type="NCBI Taxonomy" id="210143"/>
    <lineage>
        <taxon>Eukaryota</taxon>
        <taxon>Viridiplantae</taxon>
        <taxon>Streptophyta</taxon>
        <taxon>Embryophyta</taxon>
        <taxon>Tracheophyta</taxon>
        <taxon>Spermatophyta</taxon>
        <taxon>Magnoliopsida</taxon>
        <taxon>eudicotyledons</taxon>
        <taxon>Gunneridae</taxon>
        <taxon>Pentapetalae</taxon>
        <taxon>rosids</taxon>
        <taxon>malvids</taxon>
        <taxon>Malvales</taxon>
        <taxon>Malvaceae</taxon>
        <taxon>Grewioideae</taxon>
        <taxon>Apeibeae</taxon>
        <taxon>Corchorus</taxon>
    </lineage>
</organism>
<dbReference type="Proteomes" id="UP000188268">
    <property type="component" value="Unassembled WGS sequence"/>
</dbReference>
<dbReference type="Gramene" id="OMO87762">
    <property type="protein sequence ID" value="OMO87762"/>
    <property type="gene ID" value="CCACVL1_08781"/>
</dbReference>
<dbReference type="EMBL" id="AWWV01009159">
    <property type="protein sequence ID" value="OMO87762.1"/>
    <property type="molecule type" value="Genomic_DNA"/>
</dbReference>
<proteinExistence type="predicted"/>
<feature type="compositionally biased region" description="Basic and acidic residues" evidence="1">
    <location>
        <begin position="12"/>
        <end position="28"/>
    </location>
</feature>
<comment type="caution">
    <text evidence="2">The sequence shown here is derived from an EMBL/GenBank/DDBJ whole genome shotgun (WGS) entry which is preliminary data.</text>
</comment>
<evidence type="ECO:0000313" key="3">
    <source>
        <dbReference type="Proteomes" id="UP000188268"/>
    </source>
</evidence>
<dbReference type="AlphaFoldDB" id="A0A1R3IYV3"/>
<evidence type="ECO:0000313" key="2">
    <source>
        <dbReference type="EMBL" id="OMO87762.1"/>
    </source>
</evidence>
<protein>
    <submittedName>
        <fullName evidence="2">Uncharacterized protein</fullName>
    </submittedName>
</protein>
<sequence>MTTNDPAPMKNGPKEVRVSDPKDDGGDD</sequence>
<gene>
    <name evidence="2" type="ORF">CCACVL1_08781</name>
</gene>
<feature type="region of interest" description="Disordered" evidence="1">
    <location>
        <begin position="1"/>
        <end position="28"/>
    </location>
</feature>
<reference evidence="2 3" key="1">
    <citation type="submission" date="2013-09" db="EMBL/GenBank/DDBJ databases">
        <title>Corchorus capsularis genome sequencing.</title>
        <authorList>
            <person name="Alam M."/>
            <person name="Haque M.S."/>
            <person name="Islam M.S."/>
            <person name="Emdad E.M."/>
            <person name="Islam M.M."/>
            <person name="Ahmed B."/>
            <person name="Halim A."/>
            <person name="Hossen Q.M.M."/>
            <person name="Hossain M.Z."/>
            <person name="Ahmed R."/>
            <person name="Khan M.M."/>
            <person name="Islam R."/>
            <person name="Rashid M.M."/>
            <person name="Khan S.A."/>
            <person name="Rahman M.S."/>
            <person name="Alam M."/>
        </authorList>
    </citation>
    <scope>NUCLEOTIDE SEQUENCE [LARGE SCALE GENOMIC DNA]</scope>
    <source>
        <strain evidence="3">cv. CVL-1</strain>
        <tissue evidence="2">Whole seedling</tissue>
    </source>
</reference>
<keyword evidence="3" id="KW-1185">Reference proteome</keyword>
<name>A0A1R3IYV3_COCAP</name>
<evidence type="ECO:0000256" key="1">
    <source>
        <dbReference type="SAM" id="MobiDB-lite"/>
    </source>
</evidence>
<accession>A0A1R3IYV3</accession>